<dbReference type="Proteomes" id="UP000678393">
    <property type="component" value="Unassembled WGS sequence"/>
</dbReference>
<proteinExistence type="predicted"/>
<evidence type="ECO:0000313" key="1">
    <source>
        <dbReference type="EMBL" id="CAG5124366.1"/>
    </source>
</evidence>
<accession>A0A8S3ZBB1</accession>
<reference evidence="1" key="1">
    <citation type="submission" date="2021-04" db="EMBL/GenBank/DDBJ databases">
        <authorList>
            <consortium name="Molecular Ecology Group"/>
        </authorList>
    </citation>
    <scope>NUCLEOTIDE SEQUENCE</scope>
</reference>
<keyword evidence="2" id="KW-1185">Reference proteome</keyword>
<dbReference type="AlphaFoldDB" id="A0A8S3ZBB1"/>
<sequence>MCLPEIAGVCVDKCRYNKRFLILLLIQFHIHKLVNTWLHGPHQYHHKQNLILHFSVFHFFPSPSTTNIIIASSATFCSLIVVSFTSPSVPKSFVPDIYISVIVCC</sequence>
<gene>
    <name evidence="1" type="ORF">CUNI_LOCUS9924</name>
</gene>
<dbReference type="EMBL" id="CAJHNH020001770">
    <property type="protein sequence ID" value="CAG5124366.1"/>
    <property type="molecule type" value="Genomic_DNA"/>
</dbReference>
<comment type="caution">
    <text evidence="1">The sequence shown here is derived from an EMBL/GenBank/DDBJ whole genome shotgun (WGS) entry which is preliminary data.</text>
</comment>
<organism evidence="1 2">
    <name type="scientific">Candidula unifasciata</name>
    <dbReference type="NCBI Taxonomy" id="100452"/>
    <lineage>
        <taxon>Eukaryota</taxon>
        <taxon>Metazoa</taxon>
        <taxon>Spiralia</taxon>
        <taxon>Lophotrochozoa</taxon>
        <taxon>Mollusca</taxon>
        <taxon>Gastropoda</taxon>
        <taxon>Heterobranchia</taxon>
        <taxon>Euthyneura</taxon>
        <taxon>Panpulmonata</taxon>
        <taxon>Eupulmonata</taxon>
        <taxon>Stylommatophora</taxon>
        <taxon>Helicina</taxon>
        <taxon>Helicoidea</taxon>
        <taxon>Geomitridae</taxon>
        <taxon>Candidula</taxon>
    </lineage>
</organism>
<protein>
    <submittedName>
        <fullName evidence="1">Uncharacterized protein</fullName>
    </submittedName>
</protein>
<evidence type="ECO:0000313" key="2">
    <source>
        <dbReference type="Proteomes" id="UP000678393"/>
    </source>
</evidence>
<name>A0A8S3ZBB1_9EUPU</name>